<gene>
    <name evidence="1" type="ORF">BJ508DRAFT_334118</name>
</gene>
<proteinExistence type="predicted"/>
<accession>A0A3N4HJ47</accession>
<evidence type="ECO:0000313" key="1">
    <source>
        <dbReference type="EMBL" id="RPA73367.1"/>
    </source>
</evidence>
<sequence>MPIVRSFNNHFIGYHCLFCTDDSSFQNFIQFAAHLDWTHKIKWDTHGKEFHRASFYGQFIICTIRRLEEYEQDIPYETRMVYFEEYYDAFRWYRWWELAEVTKTWLPKAISVSTETTGFVSLVTTSVPYPKCEPVLVRDMGIQTMPKRIDAGTQTDAEELEAEDSTDESAHTFILDGFEYTITKRKLALKPESLSDTQGQAPNAGQCMDMQSSRCEMEASNAIFASLCPTRLPE</sequence>
<reference evidence="1 2" key="1">
    <citation type="journal article" date="2018" name="Nat. Ecol. Evol.">
        <title>Pezizomycetes genomes reveal the molecular basis of ectomycorrhizal truffle lifestyle.</title>
        <authorList>
            <person name="Murat C."/>
            <person name="Payen T."/>
            <person name="Noel B."/>
            <person name="Kuo A."/>
            <person name="Morin E."/>
            <person name="Chen J."/>
            <person name="Kohler A."/>
            <person name="Krizsan K."/>
            <person name="Balestrini R."/>
            <person name="Da Silva C."/>
            <person name="Montanini B."/>
            <person name="Hainaut M."/>
            <person name="Levati E."/>
            <person name="Barry K.W."/>
            <person name="Belfiori B."/>
            <person name="Cichocki N."/>
            <person name="Clum A."/>
            <person name="Dockter R.B."/>
            <person name="Fauchery L."/>
            <person name="Guy J."/>
            <person name="Iotti M."/>
            <person name="Le Tacon F."/>
            <person name="Lindquist E.A."/>
            <person name="Lipzen A."/>
            <person name="Malagnac F."/>
            <person name="Mello A."/>
            <person name="Molinier V."/>
            <person name="Miyauchi S."/>
            <person name="Poulain J."/>
            <person name="Riccioni C."/>
            <person name="Rubini A."/>
            <person name="Sitrit Y."/>
            <person name="Splivallo R."/>
            <person name="Traeger S."/>
            <person name="Wang M."/>
            <person name="Zifcakova L."/>
            <person name="Wipf D."/>
            <person name="Zambonelli A."/>
            <person name="Paolocci F."/>
            <person name="Nowrousian M."/>
            <person name="Ottonello S."/>
            <person name="Baldrian P."/>
            <person name="Spatafora J.W."/>
            <person name="Henrissat B."/>
            <person name="Nagy L.G."/>
            <person name="Aury J.M."/>
            <person name="Wincker P."/>
            <person name="Grigoriev I.V."/>
            <person name="Bonfante P."/>
            <person name="Martin F.M."/>
        </authorList>
    </citation>
    <scope>NUCLEOTIDE SEQUENCE [LARGE SCALE GENOMIC DNA]</scope>
    <source>
        <strain evidence="1 2">RN42</strain>
    </source>
</reference>
<organism evidence="1 2">
    <name type="scientific">Ascobolus immersus RN42</name>
    <dbReference type="NCBI Taxonomy" id="1160509"/>
    <lineage>
        <taxon>Eukaryota</taxon>
        <taxon>Fungi</taxon>
        <taxon>Dikarya</taxon>
        <taxon>Ascomycota</taxon>
        <taxon>Pezizomycotina</taxon>
        <taxon>Pezizomycetes</taxon>
        <taxon>Pezizales</taxon>
        <taxon>Ascobolaceae</taxon>
        <taxon>Ascobolus</taxon>
    </lineage>
</organism>
<protein>
    <submittedName>
        <fullName evidence="1">Uncharacterized protein</fullName>
    </submittedName>
</protein>
<dbReference type="Proteomes" id="UP000275078">
    <property type="component" value="Unassembled WGS sequence"/>
</dbReference>
<evidence type="ECO:0000313" key="2">
    <source>
        <dbReference type="Proteomes" id="UP000275078"/>
    </source>
</evidence>
<dbReference type="AlphaFoldDB" id="A0A3N4HJ47"/>
<name>A0A3N4HJ47_ASCIM</name>
<dbReference type="EMBL" id="ML119823">
    <property type="protein sequence ID" value="RPA73367.1"/>
    <property type="molecule type" value="Genomic_DNA"/>
</dbReference>
<keyword evidence="2" id="KW-1185">Reference proteome</keyword>